<dbReference type="InterPro" id="IPR013216">
    <property type="entry name" value="Methyltransf_11"/>
</dbReference>
<evidence type="ECO:0000259" key="1">
    <source>
        <dbReference type="Pfam" id="PF08241"/>
    </source>
</evidence>
<keyword evidence="2" id="KW-0489">Methyltransferase</keyword>
<accession>A0ABQ2NHD8</accession>
<dbReference type="GO" id="GO:0032259">
    <property type="term" value="P:methylation"/>
    <property type="evidence" value="ECO:0007669"/>
    <property type="project" value="UniProtKB-KW"/>
</dbReference>
<dbReference type="PANTHER" id="PTHR42912">
    <property type="entry name" value="METHYLTRANSFERASE"/>
    <property type="match status" value="1"/>
</dbReference>
<dbReference type="EMBL" id="BMNI01000007">
    <property type="protein sequence ID" value="GGO91767.1"/>
    <property type="molecule type" value="Genomic_DNA"/>
</dbReference>
<dbReference type="CDD" id="cd02440">
    <property type="entry name" value="AdoMet_MTases"/>
    <property type="match status" value="1"/>
</dbReference>
<feature type="domain" description="Methyltransferase type 11" evidence="1">
    <location>
        <begin position="68"/>
        <end position="163"/>
    </location>
</feature>
<keyword evidence="3" id="KW-1185">Reference proteome</keyword>
<organism evidence="2 3">
    <name type="scientific">Nocardioides phosphati</name>
    <dbReference type="NCBI Taxonomy" id="1867775"/>
    <lineage>
        <taxon>Bacteria</taxon>
        <taxon>Bacillati</taxon>
        <taxon>Actinomycetota</taxon>
        <taxon>Actinomycetes</taxon>
        <taxon>Propionibacteriales</taxon>
        <taxon>Nocardioidaceae</taxon>
        <taxon>Nocardioides</taxon>
    </lineage>
</organism>
<dbReference type="Proteomes" id="UP000655410">
    <property type="component" value="Unassembled WGS sequence"/>
</dbReference>
<dbReference type="Pfam" id="PF08241">
    <property type="entry name" value="Methyltransf_11"/>
    <property type="match status" value="1"/>
</dbReference>
<dbReference type="InterPro" id="IPR029063">
    <property type="entry name" value="SAM-dependent_MTases_sf"/>
</dbReference>
<dbReference type="SUPFAM" id="SSF53335">
    <property type="entry name" value="S-adenosyl-L-methionine-dependent methyltransferases"/>
    <property type="match status" value="1"/>
</dbReference>
<protein>
    <submittedName>
        <fullName evidence="2">Methyltransferase</fullName>
    </submittedName>
</protein>
<name>A0ABQ2NHD8_9ACTN</name>
<comment type="caution">
    <text evidence="2">The sequence shown here is derived from an EMBL/GenBank/DDBJ whole genome shotgun (WGS) entry which is preliminary data.</text>
</comment>
<dbReference type="RefSeq" id="WP_188784507.1">
    <property type="nucleotide sequence ID" value="NZ_BMNI01000007.1"/>
</dbReference>
<reference evidence="3" key="1">
    <citation type="journal article" date="2019" name="Int. J. Syst. Evol. Microbiol.">
        <title>The Global Catalogue of Microorganisms (GCM) 10K type strain sequencing project: providing services to taxonomists for standard genome sequencing and annotation.</title>
        <authorList>
            <consortium name="The Broad Institute Genomics Platform"/>
            <consortium name="The Broad Institute Genome Sequencing Center for Infectious Disease"/>
            <person name="Wu L."/>
            <person name="Ma J."/>
        </authorList>
    </citation>
    <scope>NUCLEOTIDE SEQUENCE [LARGE SCALE GENOMIC DNA]</scope>
    <source>
        <strain evidence="3">CGMCC 4.7371</strain>
    </source>
</reference>
<sequence>MAIDDTIPPELDDFRGESFQKDHVATDADAELAGLVFVLDAQERLPSVQRLRAWSLAAVAPQAGDVAVDIGCGTGAEVCRMAALVRPAGRAVGIEPHPGLRAVAKTRAADSGAEFVDGEALALPFDDASVDVVRCERVFQHLPDPAGAAREIGRILRPGGRAVVIDSDWASAVARPADPDVLRRYNESMWRRIPNPFAGRDLRPQLQEAGLVVDADIGSTAVVFPDVLLADPVMLRVNCGLAVQEGALTQDEADRFVTEFTQAAQRGEAFLAVTMFAVVARQTT</sequence>
<dbReference type="InterPro" id="IPR050508">
    <property type="entry name" value="Methyltransf_Superfamily"/>
</dbReference>
<evidence type="ECO:0000313" key="2">
    <source>
        <dbReference type="EMBL" id="GGO91767.1"/>
    </source>
</evidence>
<dbReference type="GO" id="GO:0008168">
    <property type="term" value="F:methyltransferase activity"/>
    <property type="evidence" value="ECO:0007669"/>
    <property type="project" value="UniProtKB-KW"/>
</dbReference>
<dbReference type="PANTHER" id="PTHR42912:SF93">
    <property type="entry name" value="N6-ADENOSINE-METHYLTRANSFERASE TMT1A"/>
    <property type="match status" value="1"/>
</dbReference>
<proteinExistence type="predicted"/>
<keyword evidence="2" id="KW-0808">Transferase</keyword>
<dbReference type="Gene3D" id="3.40.50.150">
    <property type="entry name" value="Vaccinia Virus protein VP39"/>
    <property type="match status" value="1"/>
</dbReference>
<evidence type="ECO:0000313" key="3">
    <source>
        <dbReference type="Proteomes" id="UP000655410"/>
    </source>
</evidence>
<gene>
    <name evidence="2" type="ORF">GCM10011584_26630</name>
</gene>